<accession>A0A2T0QA27</accession>
<dbReference type="AlphaFoldDB" id="A0A2T0QA27"/>
<reference evidence="2 3" key="1">
    <citation type="submission" date="2018-03" db="EMBL/GenBank/DDBJ databases">
        <title>Genomic Encyclopedia of Archaeal and Bacterial Type Strains, Phase II (KMG-II): from individual species to whole genera.</title>
        <authorList>
            <person name="Goeker M."/>
        </authorList>
    </citation>
    <scope>NUCLEOTIDE SEQUENCE [LARGE SCALE GENOMIC DNA]</scope>
    <source>
        <strain evidence="2 3">DSM 45601</strain>
    </source>
</reference>
<feature type="region of interest" description="Disordered" evidence="1">
    <location>
        <begin position="75"/>
        <end position="123"/>
    </location>
</feature>
<feature type="region of interest" description="Disordered" evidence="1">
    <location>
        <begin position="174"/>
        <end position="257"/>
    </location>
</feature>
<proteinExistence type="predicted"/>
<feature type="compositionally biased region" description="Low complexity" evidence="1">
    <location>
        <begin position="192"/>
        <end position="205"/>
    </location>
</feature>
<feature type="compositionally biased region" description="Basic residues" evidence="1">
    <location>
        <begin position="216"/>
        <end position="240"/>
    </location>
</feature>
<organism evidence="2 3">
    <name type="scientific">Allonocardiopsis opalescens</name>
    <dbReference type="NCBI Taxonomy" id="1144618"/>
    <lineage>
        <taxon>Bacteria</taxon>
        <taxon>Bacillati</taxon>
        <taxon>Actinomycetota</taxon>
        <taxon>Actinomycetes</taxon>
        <taxon>Streptosporangiales</taxon>
        <taxon>Allonocardiopsis</taxon>
    </lineage>
</organism>
<evidence type="ECO:0000313" key="3">
    <source>
        <dbReference type="Proteomes" id="UP000237846"/>
    </source>
</evidence>
<comment type="caution">
    <text evidence="2">The sequence shown here is derived from an EMBL/GenBank/DDBJ whole genome shotgun (WGS) entry which is preliminary data.</text>
</comment>
<feature type="region of interest" description="Disordered" evidence="1">
    <location>
        <begin position="128"/>
        <end position="147"/>
    </location>
</feature>
<name>A0A2T0QA27_9ACTN</name>
<evidence type="ECO:0000313" key="2">
    <source>
        <dbReference type="EMBL" id="PRY00703.1"/>
    </source>
</evidence>
<gene>
    <name evidence="2" type="ORF">CLV72_102335</name>
</gene>
<keyword evidence="3" id="KW-1185">Reference proteome</keyword>
<dbReference type="EMBL" id="PVZC01000002">
    <property type="protein sequence ID" value="PRY00703.1"/>
    <property type="molecule type" value="Genomic_DNA"/>
</dbReference>
<evidence type="ECO:0000256" key="1">
    <source>
        <dbReference type="SAM" id="MobiDB-lite"/>
    </source>
</evidence>
<protein>
    <submittedName>
        <fullName evidence="2">Uncharacterized protein</fullName>
    </submittedName>
</protein>
<dbReference type="Proteomes" id="UP000237846">
    <property type="component" value="Unassembled WGS sequence"/>
</dbReference>
<feature type="region of interest" description="Disordered" evidence="1">
    <location>
        <begin position="1"/>
        <end position="46"/>
    </location>
</feature>
<sequence>MRPIVPRTRVPRSGPAHRGCRGLRPASMGEVGGRSPATGRVPARSHSRMQCGPAVEPGSCPGSFCPFQLATDPIGHTAGHTARPTGHATPGRGRGWTGVRSERSRRLRPSRSLGSPSRCQSHLFLPRSPIHRPRKDHTVANSPVRPHRPAISDGTCAAGWYRCGFAPPAAPIRPIRSHNAVQSTDRHRIGRPSRFSASGASAAARRSGRVTAAPYLRHRPRPRHSMRRRPRRARRRRRSVRAGPRPWRSRSRRPDGR</sequence>